<dbReference type="EMBL" id="UOGD01000450">
    <property type="protein sequence ID" value="VAX29437.1"/>
    <property type="molecule type" value="Genomic_DNA"/>
</dbReference>
<dbReference type="PROSITE" id="PS51257">
    <property type="entry name" value="PROKAR_LIPOPROTEIN"/>
    <property type="match status" value="1"/>
</dbReference>
<evidence type="ECO:0000313" key="1">
    <source>
        <dbReference type="EMBL" id="VAX29437.1"/>
    </source>
</evidence>
<protein>
    <recommendedName>
        <fullName evidence="2">Lipoprotein</fullName>
    </recommendedName>
</protein>
<reference evidence="1" key="1">
    <citation type="submission" date="2018-06" db="EMBL/GenBank/DDBJ databases">
        <authorList>
            <person name="Zhirakovskaya E."/>
        </authorList>
    </citation>
    <scope>NUCLEOTIDE SEQUENCE</scope>
</reference>
<evidence type="ECO:0008006" key="2">
    <source>
        <dbReference type="Google" id="ProtNLM"/>
    </source>
</evidence>
<proteinExistence type="predicted"/>
<sequence length="126" mass="14013">MMNASKWYLSILILLLVVGCGENNKGTNVLNVEQVLNKPNNYLNKNISIQGIVNKVNEDKNIFSVISEKEFNECGLGECNVNDQLPVRFSGELPGLGEKVEIAGIVKKNEKGFIYEAESVRNIKNL</sequence>
<dbReference type="AlphaFoldDB" id="A0A3B1DL91"/>
<accession>A0A3B1DL91</accession>
<organism evidence="1">
    <name type="scientific">hydrothermal vent metagenome</name>
    <dbReference type="NCBI Taxonomy" id="652676"/>
    <lineage>
        <taxon>unclassified sequences</taxon>
        <taxon>metagenomes</taxon>
        <taxon>ecological metagenomes</taxon>
    </lineage>
</organism>
<gene>
    <name evidence="1" type="ORF">MNBD_IGNAVI01-166</name>
</gene>
<name>A0A3B1DL91_9ZZZZ</name>